<geneLocation type="plasmid" evidence="3">
    <name>pa</name>
</geneLocation>
<feature type="domain" description="NADPH-dependent FMN reductase-like" evidence="1">
    <location>
        <begin position="8"/>
        <end position="145"/>
    </location>
</feature>
<dbReference type="GO" id="GO:0016491">
    <property type="term" value="F:oxidoreductase activity"/>
    <property type="evidence" value="ECO:0007669"/>
    <property type="project" value="InterPro"/>
</dbReference>
<evidence type="ECO:0000313" key="3">
    <source>
        <dbReference type="Proteomes" id="UP000464674"/>
    </source>
</evidence>
<dbReference type="InterPro" id="IPR029039">
    <property type="entry name" value="Flavoprotein-like_sf"/>
</dbReference>
<dbReference type="PANTHER" id="PTHR30543:SF21">
    <property type="entry name" value="NAD(P)H-DEPENDENT FMN REDUCTASE LOT6"/>
    <property type="match status" value="1"/>
</dbReference>
<keyword evidence="2" id="KW-0614">Plasmid</keyword>
<dbReference type="AlphaFoldDB" id="A0A857FSG9"/>
<dbReference type="RefSeq" id="WP_159264220.1">
    <property type="nucleotide sequence ID" value="NZ_CP041349.1"/>
</dbReference>
<dbReference type="Pfam" id="PF03358">
    <property type="entry name" value="FMN_red"/>
    <property type="match status" value="1"/>
</dbReference>
<evidence type="ECO:0000313" key="2">
    <source>
        <dbReference type="EMBL" id="QHC37348.1"/>
    </source>
</evidence>
<name>A0A857FSG9_KOMXY</name>
<dbReference type="OrthoDB" id="9812295at2"/>
<gene>
    <name evidence="2" type="ORF">FMA36_17185</name>
</gene>
<dbReference type="Proteomes" id="UP000464674">
    <property type="component" value="Plasmid pA"/>
</dbReference>
<dbReference type="PANTHER" id="PTHR30543">
    <property type="entry name" value="CHROMATE REDUCTASE"/>
    <property type="match status" value="1"/>
</dbReference>
<dbReference type="GO" id="GO:0005829">
    <property type="term" value="C:cytosol"/>
    <property type="evidence" value="ECO:0007669"/>
    <property type="project" value="TreeGrafter"/>
</dbReference>
<proteinExistence type="predicted"/>
<evidence type="ECO:0000259" key="1">
    <source>
        <dbReference type="Pfam" id="PF03358"/>
    </source>
</evidence>
<dbReference type="EMBL" id="CP041349">
    <property type="protein sequence ID" value="QHC37348.1"/>
    <property type="molecule type" value="Genomic_DNA"/>
</dbReference>
<protein>
    <submittedName>
        <fullName evidence="2">NAD(P)H-dependent oxidoreductase</fullName>
    </submittedName>
</protein>
<dbReference type="InterPro" id="IPR050712">
    <property type="entry name" value="NAD(P)H-dep_reductase"/>
</dbReference>
<reference evidence="2 3" key="1">
    <citation type="journal article" date="2020" name="Carbohydr. Polym.">
        <title>Characterization and optimization of production of bacterial cellulose from strain CGMCC 17276 based on whole-genome analysis.</title>
        <authorList>
            <person name="Lu T."/>
            <person name="Gao H."/>
            <person name="Liao B."/>
            <person name="Wu J."/>
            <person name="Zhang W."/>
            <person name="Huang J."/>
            <person name="Liu M."/>
            <person name="Huang J."/>
            <person name="Chang Z."/>
            <person name="Jin M."/>
            <person name="Yi Z."/>
            <person name="Jiang D."/>
        </authorList>
    </citation>
    <scope>NUCLEOTIDE SEQUENCE [LARGE SCALE GENOMIC DNA]</scope>
    <source>
        <strain evidence="2 3">CGMCC 17276</strain>
        <plasmid evidence="3">pa</plasmid>
    </source>
</reference>
<sequence>MADELKHRILVIMGSVRAGRHCPVIAQWVAAIGQATTDLRIDVVDLMDWPLPMDDEPGLPAHGVYEHRHSRAWSETVAQADGFVFVSPQYNWGYPAALKNAIDHCYLEWKGKPLLIVTYGGHGGDKCAAQLRQVADGLKMRPVSPMPALTLSHDIIQSDAPVDDMTLQPGRASVEEGWRALVETLTDGQ</sequence>
<dbReference type="Gene3D" id="3.40.50.360">
    <property type="match status" value="1"/>
</dbReference>
<accession>A0A857FSG9</accession>
<dbReference type="InterPro" id="IPR005025">
    <property type="entry name" value="FMN_Rdtase-like_dom"/>
</dbReference>
<organism evidence="2 3">
    <name type="scientific">Komagataeibacter xylinus</name>
    <name type="common">Gluconacetobacter xylinus</name>
    <dbReference type="NCBI Taxonomy" id="28448"/>
    <lineage>
        <taxon>Bacteria</taxon>
        <taxon>Pseudomonadati</taxon>
        <taxon>Pseudomonadota</taxon>
        <taxon>Alphaproteobacteria</taxon>
        <taxon>Acetobacterales</taxon>
        <taxon>Acetobacteraceae</taxon>
        <taxon>Komagataeibacter</taxon>
    </lineage>
</organism>
<dbReference type="GO" id="GO:0010181">
    <property type="term" value="F:FMN binding"/>
    <property type="evidence" value="ECO:0007669"/>
    <property type="project" value="TreeGrafter"/>
</dbReference>
<dbReference type="SUPFAM" id="SSF52218">
    <property type="entry name" value="Flavoproteins"/>
    <property type="match status" value="1"/>
</dbReference>